<name>A0A9X2EQW7_9GAMM</name>
<accession>A0A9X2EQW7</accession>
<gene>
    <name evidence="1" type="ORF">MO867_17725</name>
</gene>
<dbReference type="AlphaFoldDB" id="A0A9X2EQW7"/>
<reference evidence="1" key="1">
    <citation type="journal article" date="2022" name="Arch. Microbiol.">
        <title>Microbulbifer okhotskensis sp. nov., isolated from a deep bottom sediment of the Okhotsk Sea.</title>
        <authorList>
            <person name="Romanenko L."/>
            <person name="Kurilenko V."/>
            <person name="Otstavnykh N."/>
            <person name="Velansky P."/>
            <person name="Isaeva M."/>
            <person name="Mikhailov V."/>
        </authorList>
    </citation>
    <scope>NUCLEOTIDE SEQUENCE</scope>
    <source>
        <strain evidence="1">OS29</strain>
    </source>
</reference>
<protein>
    <submittedName>
        <fullName evidence="1">Uncharacterized protein</fullName>
    </submittedName>
</protein>
<dbReference type="EMBL" id="JALBWM010000111">
    <property type="protein sequence ID" value="MCO1336174.1"/>
    <property type="molecule type" value="Genomic_DNA"/>
</dbReference>
<dbReference type="Proteomes" id="UP001139028">
    <property type="component" value="Unassembled WGS sequence"/>
</dbReference>
<proteinExistence type="predicted"/>
<evidence type="ECO:0000313" key="2">
    <source>
        <dbReference type="Proteomes" id="UP001139028"/>
    </source>
</evidence>
<dbReference type="RefSeq" id="WP_252471636.1">
    <property type="nucleotide sequence ID" value="NZ_JALBWM010000111.1"/>
</dbReference>
<keyword evidence="2" id="KW-1185">Reference proteome</keyword>
<comment type="caution">
    <text evidence="1">The sequence shown here is derived from an EMBL/GenBank/DDBJ whole genome shotgun (WGS) entry which is preliminary data.</text>
</comment>
<organism evidence="1 2">
    <name type="scientific">Microbulbifer okhotskensis</name>
    <dbReference type="NCBI Taxonomy" id="2926617"/>
    <lineage>
        <taxon>Bacteria</taxon>
        <taxon>Pseudomonadati</taxon>
        <taxon>Pseudomonadota</taxon>
        <taxon>Gammaproteobacteria</taxon>
        <taxon>Cellvibrionales</taxon>
        <taxon>Microbulbiferaceae</taxon>
        <taxon>Microbulbifer</taxon>
    </lineage>
</organism>
<evidence type="ECO:0000313" key="1">
    <source>
        <dbReference type="EMBL" id="MCO1336174.1"/>
    </source>
</evidence>
<sequence length="160" mass="17975">MTSLRDLAKNGRLGAVYFTMHAERVKEILGAPCETGGGSNKYKWENIWLYGDVELGFERESRELWHIAIPFYSEGTPTPRSGSISNFDPWIFRQGLLLEEFLSECNAEGIKVKELTKSLSMDEAVKVFLTEGGMHLVFEGSDSTQEYCLGKLVASEIELV</sequence>